<keyword evidence="3" id="KW-1185">Reference proteome</keyword>
<dbReference type="GO" id="GO:0004519">
    <property type="term" value="F:endonuclease activity"/>
    <property type="evidence" value="ECO:0007669"/>
    <property type="project" value="UniProtKB-KW"/>
</dbReference>
<evidence type="ECO:0000259" key="1">
    <source>
        <dbReference type="SMART" id="SM00507"/>
    </source>
</evidence>
<dbReference type="SMART" id="SM00507">
    <property type="entry name" value="HNHc"/>
    <property type="match status" value="1"/>
</dbReference>
<dbReference type="RefSeq" id="WP_235606051.1">
    <property type="nucleotide sequence ID" value="NZ_MUFB01000016.1"/>
</dbReference>
<dbReference type="Proteomes" id="UP000189410">
    <property type="component" value="Unassembled WGS sequence"/>
</dbReference>
<dbReference type="InterPro" id="IPR003615">
    <property type="entry name" value="HNH_nuc"/>
</dbReference>
<dbReference type="EMBL" id="MUFB01000016">
    <property type="protein sequence ID" value="OOE84590.1"/>
    <property type="molecule type" value="Genomic_DNA"/>
</dbReference>
<feature type="domain" description="HNH nuclease" evidence="1">
    <location>
        <begin position="210"/>
        <end position="268"/>
    </location>
</feature>
<evidence type="ECO:0000313" key="3">
    <source>
        <dbReference type="Proteomes" id="UP000189410"/>
    </source>
</evidence>
<keyword evidence="2" id="KW-0255">Endonuclease</keyword>
<gene>
    <name evidence="2" type="ORF">BZG73_09995</name>
</gene>
<evidence type="ECO:0000313" key="2">
    <source>
        <dbReference type="EMBL" id="OOE84590.1"/>
    </source>
</evidence>
<dbReference type="Pfam" id="PF14279">
    <property type="entry name" value="HNH_5"/>
    <property type="match status" value="1"/>
</dbReference>
<dbReference type="InterPro" id="IPR029471">
    <property type="entry name" value="HNH_5"/>
</dbReference>
<comment type="caution">
    <text evidence="2">The sequence shown here is derived from an EMBL/GenBank/DDBJ whole genome shotgun (WGS) entry which is preliminary data.</text>
</comment>
<keyword evidence="2" id="KW-0378">Hydrolase</keyword>
<sequence>MVIQARFYETYYFCNIIRNVLHDQFTYIRNLHDFYGDDAYLNLIDPFEKYSTFHRFIEFIVDDVFYESASSIDLDKRKEDLERFADLPPVLKDGKYKKLPVELALEFHGIKHCAFEEYLKEKNKTFIECTEDDIYDYMAELRFTGEYEALIEQTVKEVFHVLFQNRELMLLFNDMVSKGIKFQVECGVPEEVEELFKDNGTLIRKTIPKWVQRAVFFRDRGRCVLCDKDLSGILNYENVENYDHIVPLARYGLNDVSNIQLLCKECNQIEKKAGTPATSNNYQSWYAYDET</sequence>
<proteinExistence type="predicted"/>
<accession>A0ABX3K886</accession>
<dbReference type="CDD" id="cd00085">
    <property type="entry name" value="HNHc"/>
    <property type="match status" value="1"/>
</dbReference>
<name>A0ABX3K886_9GAMM</name>
<dbReference type="Gene3D" id="1.10.30.50">
    <property type="match status" value="1"/>
</dbReference>
<protein>
    <submittedName>
        <fullName evidence="2">HNH endonuclease</fullName>
    </submittedName>
</protein>
<keyword evidence="2" id="KW-0540">Nuclease</keyword>
<organism evidence="2 3">
    <name type="scientific">Salinivibrio siamensis</name>
    <dbReference type="NCBI Taxonomy" id="414286"/>
    <lineage>
        <taxon>Bacteria</taxon>
        <taxon>Pseudomonadati</taxon>
        <taxon>Pseudomonadota</taxon>
        <taxon>Gammaproteobacteria</taxon>
        <taxon>Vibrionales</taxon>
        <taxon>Vibrionaceae</taxon>
        <taxon>Salinivibrio</taxon>
    </lineage>
</organism>
<reference evidence="2 3" key="1">
    <citation type="journal article" date="2017" name="Genome Announc.">
        <title>Draft Genome Sequences of Salinivibrio proteolyticus, Salinivibrio sharmensis, Salinivibrio siamensis, Salinivibrio costicola subsp. alcaliphilus, Salinivibrio costicola subsp. vallismortis, and 29 New Isolates Belonging to the Genus Salinivibrio.</title>
        <authorList>
            <person name="Lopez-Hermoso C."/>
            <person name="de la Haba R.R."/>
            <person name="Sanchez-Porro C."/>
            <person name="Bayliss S.C."/>
            <person name="Feil E.J."/>
            <person name="Ventosa A."/>
        </authorList>
    </citation>
    <scope>NUCLEOTIDE SEQUENCE [LARGE SCALE GENOMIC DNA]</scope>
    <source>
        <strain evidence="2 3">JCM 14472</strain>
    </source>
</reference>